<comment type="caution">
    <text evidence="1">The sequence shown here is derived from an EMBL/GenBank/DDBJ whole genome shotgun (WGS) entry which is preliminary data.</text>
</comment>
<evidence type="ECO:0000313" key="2">
    <source>
        <dbReference type="Proteomes" id="UP000193920"/>
    </source>
</evidence>
<gene>
    <name evidence="1" type="ORF">LY90DRAFT_512896</name>
</gene>
<keyword evidence="2" id="KW-1185">Reference proteome</keyword>
<accession>A0A1Y2B5M2</accession>
<organism evidence="1 2">
    <name type="scientific">Neocallimastix californiae</name>
    <dbReference type="NCBI Taxonomy" id="1754190"/>
    <lineage>
        <taxon>Eukaryota</taxon>
        <taxon>Fungi</taxon>
        <taxon>Fungi incertae sedis</taxon>
        <taxon>Chytridiomycota</taxon>
        <taxon>Chytridiomycota incertae sedis</taxon>
        <taxon>Neocallimastigomycetes</taxon>
        <taxon>Neocallimastigales</taxon>
        <taxon>Neocallimastigaceae</taxon>
        <taxon>Neocallimastix</taxon>
    </lineage>
</organism>
<sequence length="425" mass="44907">MISAAEVDAKTVSSCGATAPSSGCGGDETANTYCYKDKKIYGTNNASDNCLVGSALTLDTGINILILGDAVAKANTAGDISGDIAKIAIYNCGESECERAYGFIKDNSKYYYIGKGDKNDEVTPAGASCDGGIGTLKADNSLCLGYESPNDASVAFASTGSYLLSGTTTITNPFTADAESYKIPILVGADYMIHDKLLNGPSACDVTSPSGCDTGYYLYDSDNHKLVDTEKTGTLYYCDEADSCKVVGKGTSETGKDIPTGYLVNSDKTNNETYGYIKCVNGECTAVSVATKENCADTGVVIGDVIKVNVKTFICNEVSASGGIEVASTDDEKQIFVNVSAANNAFGVTQNTDYPFVIANLDGGNAFLNGKDDTRYHYTNKDDTTNLIQARKSTAICGANIEKIQEFKKDDCTNTDVDYYKKINV</sequence>
<dbReference type="Proteomes" id="UP000193920">
    <property type="component" value="Unassembled WGS sequence"/>
</dbReference>
<dbReference type="AlphaFoldDB" id="A0A1Y2B5M2"/>
<proteinExistence type="predicted"/>
<dbReference type="EMBL" id="MCOG01000180">
    <property type="protein sequence ID" value="ORY29405.1"/>
    <property type="molecule type" value="Genomic_DNA"/>
</dbReference>
<reference evidence="1 2" key="1">
    <citation type="submission" date="2016-08" db="EMBL/GenBank/DDBJ databases">
        <title>A Parts List for Fungal Cellulosomes Revealed by Comparative Genomics.</title>
        <authorList>
            <consortium name="DOE Joint Genome Institute"/>
            <person name="Haitjema C.H."/>
            <person name="Gilmore S.P."/>
            <person name="Henske J.K."/>
            <person name="Solomon K.V."/>
            <person name="De Groot R."/>
            <person name="Kuo A."/>
            <person name="Mondo S.J."/>
            <person name="Salamov A.A."/>
            <person name="Labutti K."/>
            <person name="Zhao Z."/>
            <person name="Chiniquy J."/>
            <person name="Barry K."/>
            <person name="Brewer H.M."/>
            <person name="Purvine S.O."/>
            <person name="Wright A.T."/>
            <person name="Boxma B."/>
            <person name="Van Alen T."/>
            <person name="Hackstein J.H."/>
            <person name="Baker S.E."/>
            <person name="Grigoriev I.V."/>
            <person name="O'Malley M.A."/>
        </authorList>
    </citation>
    <scope>NUCLEOTIDE SEQUENCE [LARGE SCALE GENOMIC DNA]</scope>
    <source>
        <strain evidence="1 2">G1</strain>
    </source>
</reference>
<name>A0A1Y2B5M2_9FUNG</name>
<protein>
    <submittedName>
        <fullName evidence="1">Uncharacterized protein</fullName>
    </submittedName>
</protein>
<dbReference type="OrthoDB" id="10672485at2759"/>
<evidence type="ECO:0000313" key="1">
    <source>
        <dbReference type="EMBL" id="ORY29405.1"/>
    </source>
</evidence>